<dbReference type="Pfam" id="PF02297">
    <property type="entry name" value="COX6B"/>
    <property type="match status" value="1"/>
</dbReference>
<evidence type="ECO:0000256" key="4">
    <source>
        <dbReference type="ARBA" id="ARBA00023157"/>
    </source>
</evidence>
<proteinExistence type="inferred from homology"/>
<sequence>MPTPNDPSSATPPTRAQRQQCWKARDAYFDCLTECGIVDPNGMDHKPEVQEKGSKCLALKKEYEKDCIASWVEYFNKRRVLEVQQAKYLKLAKEQSGK</sequence>
<dbReference type="PROSITE" id="PS51808">
    <property type="entry name" value="CHCH"/>
    <property type="match status" value="1"/>
</dbReference>
<evidence type="ECO:0000313" key="6">
    <source>
        <dbReference type="Proteomes" id="UP000242875"/>
    </source>
</evidence>
<keyword evidence="6" id="KW-1185">Reference proteome</keyword>
<comment type="caution">
    <text evidence="5">The sequence shown here is derived from an EMBL/GenBank/DDBJ whole genome shotgun (WGS) entry which is preliminary data.</text>
</comment>
<dbReference type="GO" id="GO:0005739">
    <property type="term" value="C:mitochondrion"/>
    <property type="evidence" value="ECO:0007669"/>
    <property type="project" value="UniProtKB-SubCell"/>
</dbReference>
<dbReference type="InterPro" id="IPR036549">
    <property type="entry name" value="CX6/COA6-like_sf"/>
</dbReference>
<gene>
    <name evidence="5" type="ORF">BZG36_02252</name>
</gene>
<dbReference type="SUPFAM" id="SSF47694">
    <property type="entry name" value="Cytochrome c oxidase subunit h"/>
    <property type="match status" value="1"/>
</dbReference>
<evidence type="ECO:0008006" key="7">
    <source>
        <dbReference type="Google" id="ProtNLM"/>
    </source>
</evidence>
<accession>A0A261Y1W5</accession>
<dbReference type="AlphaFoldDB" id="A0A261Y1W5"/>
<dbReference type="InterPro" id="IPR048281">
    <property type="entry name" value="COA6_fun"/>
</dbReference>
<reference evidence="5 6" key="1">
    <citation type="journal article" date="2017" name="Mycologia">
        <title>Bifiguratus adelaidae, gen. et sp. nov., a new member of Mucoromycotina in endophytic and soil-dwelling habitats.</title>
        <authorList>
            <person name="Torres-Cruz T.J."/>
            <person name="Billingsley Tobias T.L."/>
            <person name="Almatruk M."/>
            <person name="Hesse C."/>
            <person name="Kuske C.R."/>
            <person name="Desiro A."/>
            <person name="Benucci G.M."/>
            <person name="Bonito G."/>
            <person name="Stajich J.E."/>
            <person name="Dunlap C."/>
            <person name="Arnold A.E."/>
            <person name="Porras-Alfaro A."/>
        </authorList>
    </citation>
    <scope>NUCLEOTIDE SEQUENCE [LARGE SCALE GENOMIC DNA]</scope>
    <source>
        <strain evidence="5 6">AZ0501</strain>
    </source>
</reference>
<protein>
    <recommendedName>
        <fullName evidence="7">Cytochrome c oxidase assembly factor 6</fullName>
    </recommendedName>
</protein>
<dbReference type="PANTHER" id="PTHR47677">
    <property type="entry name" value="CYTOCHROME C OXIDASE ASSEMBLY FACTOR 6"/>
    <property type="match status" value="1"/>
</dbReference>
<evidence type="ECO:0000256" key="1">
    <source>
        <dbReference type="ARBA" id="ARBA00004173"/>
    </source>
</evidence>
<name>A0A261Y1W5_9FUNG</name>
<keyword evidence="4" id="KW-1015">Disulfide bond</keyword>
<dbReference type="EMBL" id="MVBO01000038">
    <property type="protein sequence ID" value="OZJ04504.1"/>
    <property type="molecule type" value="Genomic_DNA"/>
</dbReference>
<evidence type="ECO:0000313" key="5">
    <source>
        <dbReference type="EMBL" id="OZJ04504.1"/>
    </source>
</evidence>
<comment type="similarity">
    <text evidence="2">Belongs to the cytochrome c oxidase subunit 6B family.</text>
</comment>
<dbReference type="Proteomes" id="UP000242875">
    <property type="component" value="Unassembled WGS sequence"/>
</dbReference>
<organism evidence="5 6">
    <name type="scientific">Bifiguratus adelaidae</name>
    <dbReference type="NCBI Taxonomy" id="1938954"/>
    <lineage>
        <taxon>Eukaryota</taxon>
        <taxon>Fungi</taxon>
        <taxon>Fungi incertae sedis</taxon>
        <taxon>Mucoromycota</taxon>
        <taxon>Mucoromycotina</taxon>
        <taxon>Endogonomycetes</taxon>
        <taxon>Endogonales</taxon>
        <taxon>Endogonales incertae sedis</taxon>
        <taxon>Bifiguratus</taxon>
    </lineage>
</organism>
<comment type="subcellular location">
    <subcellularLocation>
        <location evidence="1">Mitochondrion</location>
    </subcellularLocation>
</comment>
<evidence type="ECO:0000256" key="3">
    <source>
        <dbReference type="ARBA" id="ARBA00023128"/>
    </source>
</evidence>
<evidence type="ECO:0000256" key="2">
    <source>
        <dbReference type="ARBA" id="ARBA00006425"/>
    </source>
</evidence>
<dbReference type="Gene3D" id="1.10.10.140">
    <property type="entry name" value="Cytochrome c oxidase, subunit VIb"/>
    <property type="match status" value="1"/>
</dbReference>
<dbReference type="PANTHER" id="PTHR47677:SF1">
    <property type="entry name" value="CYTOCHROME C OXIDASE ASSEMBLY FACTOR 6"/>
    <property type="match status" value="1"/>
</dbReference>
<dbReference type="InterPro" id="IPR048280">
    <property type="entry name" value="COX6B-like"/>
</dbReference>
<dbReference type="OrthoDB" id="5545577at2759"/>
<keyword evidence="3" id="KW-0496">Mitochondrion</keyword>